<comment type="caution">
    <text evidence="5">The sequence shown here is derived from an EMBL/GenBank/DDBJ whole genome shotgun (WGS) entry which is preliminary data.</text>
</comment>
<evidence type="ECO:0000256" key="2">
    <source>
        <dbReference type="ARBA" id="ARBA00022676"/>
    </source>
</evidence>
<feature type="domain" description="Glycosyltransferase subfamily 4-like N-terminal" evidence="4">
    <location>
        <begin position="261"/>
        <end position="463"/>
    </location>
</feature>
<keyword evidence="2" id="KW-0328">Glycosyltransferase</keyword>
<protein>
    <recommendedName>
        <fullName evidence="1">D-inositol 3-phosphate glycosyltransferase</fullName>
    </recommendedName>
</protein>
<evidence type="ECO:0000256" key="1">
    <source>
        <dbReference type="ARBA" id="ARBA00021292"/>
    </source>
</evidence>
<dbReference type="Pfam" id="PF13646">
    <property type="entry name" value="HEAT_2"/>
    <property type="match status" value="1"/>
</dbReference>
<keyword evidence="3" id="KW-0808">Transferase</keyword>
<dbReference type="Proteomes" id="UP001500274">
    <property type="component" value="Unassembled WGS sequence"/>
</dbReference>
<dbReference type="SUPFAM" id="SSF48371">
    <property type="entry name" value="ARM repeat"/>
    <property type="match status" value="1"/>
</dbReference>
<accession>A0ABP6BQU4</accession>
<dbReference type="EMBL" id="BAAARI010000014">
    <property type="protein sequence ID" value="GAA2582637.1"/>
    <property type="molecule type" value="Genomic_DNA"/>
</dbReference>
<sequence length="715" mass="74913">MGIQTSMDAVQSAPTIVDALRRADELAFEAGREPGVRSLRHLAAALASEDDVRALAAVHALGAMTDEEAGRMLAALLSDRRAYVREHAAWALSQGLPRLDAVGRLIAMIAAGGFSAMLAQRTLEGWSVPSGEVLAVALEAALVSIDDPSARARLVETLGLVRAPLATRPLIAIARDEREDPAVREAAIAALGQRPGHPGVESTLDELMSTTGRLASVARLALLDLVPPQSDAADAPRTIAQLFLHADMDAQLATAGAGDNGGIATLLVRLGDALVADDSGLVERVITLGRGSIDQAASDLLDVAGTRGGHCFGRVPMAPSPVPSAAAWGLRVQARRGIRRVLRAAGRVDVLHLRMADVGSLAAADVARELGIPTVFTLAPDPHSVITSFEESGQLTREAFGEADLREHYWFRARLVQSLAAGAEHTVLFPRPTLADDMKRLVGVDITAHAERHTVVAEGVDLAVVDDAVSRVAARGADGDAPAGLEELERLLAELPEERRGLPLLVSVGRLHRVKGMASLVEAWHGSALAASTNLLIVGGDLAHPSVDEREQLERIDAIVPAAERAARGLLLPGHRPNGITALWLAAARVGLPGLAAPGGVYVCASIKEEFGIALLEAMATGLVVVAPDAGGPATYVEPGRTGFLAPTWDRERFVAAITDALAHAKVDPDAVAERSHAMVAERFTIQAMAATLAPLYQVVASQDAYLARLAVLPS</sequence>
<evidence type="ECO:0000313" key="6">
    <source>
        <dbReference type="Proteomes" id="UP001500274"/>
    </source>
</evidence>
<dbReference type="SMART" id="SM00567">
    <property type="entry name" value="EZ_HEAT"/>
    <property type="match status" value="4"/>
</dbReference>
<dbReference type="SUPFAM" id="SSF53756">
    <property type="entry name" value="UDP-Glycosyltransferase/glycogen phosphorylase"/>
    <property type="match status" value="1"/>
</dbReference>
<dbReference type="Gene3D" id="1.25.10.10">
    <property type="entry name" value="Leucine-rich Repeat Variant"/>
    <property type="match status" value="2"/>
</dbReference>
<gene>
    <name evidence="5" type="ORF">GCM10009862_22170</name>
</gene>
<dbReference type="InterPro" id="IPR050194">
    <property type="entry name" value="Glycosyltransferase_grp1"/>
</dbReference>
<dbReference type="Gene3D" id="3.40.50.2000">
    <property type="entry name" value="Glycogen Phosphorylase B"/>
    <property type="match status" value="2"/>
</dbReference>
<evidence type="ECO:0000256" key="3">
    <source>
        <dbReference type="ARBA" id="ARBA00022679"/>
    </source>
</evidence>
<organism evidence="5 6">
    <name type="scientific">Microbacterium binotii</name>
    <dbReference type="NCBI Taxonomy" id="462710"/>
    <lineage>
        <taxon>Bacteria</taxon>
        <taxon>Bacillati</taxon>
        <taxon>Actinomycetota</taxon>
        <taxon>Actinomycetes</taxon>
        <taxon>Micrococcales</taxon>
        <taxon>Microbacteriaceae</taxon>
        <taxon>Microbacterium</taxon>
    </lineage>
</organism>
<dbReference type="Pfam" id="PF13439">
    <property type="entry name" value="Glyco_transf_4"/>
    <property type="match status" value="1"/>
</dbReference>
<dbReference type="InterPro" id="IPR004155">
    <property type="entry name" value="PBS_lyase_HEAT"/>
</dbReference>
<evidence type="ECO:0000313" key="5">
    <source>
        <dbReference type="EMBL" id="GAA2582637.1"/>
    </source>
</evidence>
<evidence type="ECO:0000259" key="4">
    <source>
        <dbReference type="Pfam" id="PF13439"/>
    </source>
</evidence>
<dbReference type="RefSeq" id="WP_344229479.1">
    <property type="nucleotide sequence ID" value="NZ_BAAARI010000014.1"/>
</dbReference>
<keyword evidence="6" id="KW-1185">Reference proteome</keyword>
<dbReference type="InterPro" id="IPR016024">
    <property type="entry name" value="ARM-type_fold"/>
</dbReference>
<name>A0ABP6BQU4_9MICO</name>
<dbReference type="Pfam" id="PF13692">
    <property type="entry name" value="Glyco_trans_1_4"/>
    <property type="match status" value="1"/>
</dbReference>
<reference evidence="6" key="1">
    <citation type="journal article" date="2019" name="Int. J. Syst. Evol. Microbiol.">
        <title>The Global Catalogue of Microorganisms (GCM) 10K type strain sequencing project: providing services to taxonomists for standard genome sequencing and annotation.</title>
        <authorList>
            <consortium name="The Broad Institute Genomics Platform"/>
            <consortium name="The Broad Institute Genome Sequencing Center for Infectious Disease"/>
            <person name="Wu L."/>
            <person name="Ma J."/>
        </authorList>
    </citation>
    <scope>NUCLEOTIDE SEQUENCE [LARGE SCALE GENOMIC DNA]</scope>
    <source>
        <strain evidence="6">JCM 16365</strain>
    </source>
</reference>
<dbReference type="InterPro" id="IPR028098">
    <property type="entry name" value="Glyco_trans_4-like_N"/>
</dbReference>
<dbReference type="PANTHER" id="PTHR45947:SF3">
    <property type="entry name" value="SULFOQUINOVOSYL TRANSFERASE SQD2"/>
    <property type="match status" value="1"/>
</dbReference>
<dbReference type="PANTHER" id="PTHR45947">
    <property type="entry name" value="SULFOQUINOVOSYL TRANSFERASE SQD2"/>
    <property type="match status" value="1"/>
</dbReference>
<proteinExistence type="predicted"/>
<dbReference type="InterPro" id="IPR011989">
    <property type="entry name" value="ARM-like"/>
</dbReference>